<dbReference type="EMBL" id="GBRH01254775">
    <property type="protein sequence ID" value="JAD43120.1"/>
    <property type="molecule type" value="Transcribed_RNA"/>
</dbReference>
<evidence type="ECO:0000313" key="1">
    <source>
        <dbReference type="EMBL" id="JAD43120.1"/>
    </source>
</evidence>
<name>A0A0A9A2B7_ARUDO</name>
<reference evidence="1" key="2">
    <citation type="journal article" date="2015" name="Data Brief">
        <title>Shoot transcriptome of the giant reed, Arundo donax.</title>
        <authorList>
            <person name="Barrero R.A."/>
            <person name="Guerrero F.D."/>
            <person name="Moolhuijzen P."/>
            <person name="Goolsby J.A."/>
            <person name="Tidwell J."/>
            <person name="Bellgard S.E."/>
            <person name="Bellgard M.I."/>
        </authorList>
    </citation>
    <scope>NUCLEOTIDE SEQUENCE</scope>
    <source>
        <tissue evidence="1">Shoot tissue taken approximately 20 cm above the soil surface</tissue>
    </source>
</reference>
<proteinExistence type="predicted"/>
<organism evidence="1">
    <name type="scientific">Arundo donax</name>
    <name type="common">Giant reed</name>
    <name type="synonym">Donax arundinaceus</name>
    <dbReference type="NCBI Taxonomy" id="35708"/>
    <lineage>
        <taxon>Eukaryota</taxon>
        <taxon>Viridiplantae</taxon>
        <taxon>Streptophyta</taxon>
        <taxon>Embryophyta</taxon>
        <taxon>Tracheophyta</taxon>
        <taxon>Spermatophyta</taxon>
        <taxon>Magnoliopsida</taxon>
        <taxon>Liliopsida</taxon>
        <taxon>Poales</taxon>
        <taxon>Poaceae</taxon>
        <taxon>PACMAD clade</taxon>
        <taxon>Arundinoideae</taxon>
        <taxon>Arundineae</taxon>
        <taxon>Arundo</taxon>
    </lineage>
</organism>
<protein>
    <submittedName>
        <fullName evidence="1">Uncharacterized protein</fullName>
    </submittedName>
</protein>
<accession>A0A0A9A2B7</accession>
<sequence>MLLRQIRMEVKSTHF</sequence>
<reference evidence="1" key="1">
    <citation type="submission" date="2014-09" db="EMBL/GenBank/DDBJ databases">
        <authorList>
            <person name="Magalhaes I.L.F."/>
            <person name="Oliveira U."/>
            <person name="Santos F.R."/>
            <person name="Vidigal T.H.D.A."/>
            <person name="Brescovit A.D."/>
            <person name="Santos A.J."/>
        </authorList>
    </citation>
    <scope>NUCLEOTIDE SEQUENCE</scope>
    <source>
        <tissue evidence="1">Shoot tissue taken approximately 20 cm above the soil surface</tissue>
    </source>
</reference>